<dbReference type="Pfam" id="PF01925">
    <property type="entry name" value="TauE"/>
    <property type="match status" value="1"/>
</dbReference>
<dbReference type="PANTHER" id="PTHR43701:SF2">
    <property type="entry name" value="MEMBRANE TRANSPORTER PROTEIN YJNA-RELATED"/>
    <property type="match status" value="1"/>
</dbReference>
<proteinExistence type="inferred from homology"/>
<comment type="caution">
    <text evidence="7">The sequence shown here is derived from an EMBL/GenBank/DDBJ whole genome shotgun (WGS) entry which is preliminary data.</text>
</comment>
<evidence type="ECO:0000256" key="6">
    <source>
        <dbReference type="RuleBase" id="RU363041"/>
    </source>
</evidence>
<feature type="transmembrane region" description="Helical" evidence="6">
    <location>
        <begin position="245"/>
        <end position="263"/>
    </location>
</feature>
<dbReference type="InterPro" id="IPR051598">
    <property type="entry name" value="TSUP/Inactive_protease-like"/>
</dbReference>
<comment type="subcellular location">
    <subcellularLocation>
        <location evidence="6">Cell membrane</location>
        <topology evidence="6">Multi-pass membrane protein</topology>
    </subcellularLocation>
    <subcellularLocation>
        <location evidence="1">Membrane</location>
        <topology evidence="1">Multi-pass membrane protein</topology>
    </subcellularLocation>
</comment>
<dbReference type="InterPro" id="IPR002781">
    <property type="entry name" value="TM_pro_TauE-like"/>
</dbReference>
<evidence type="ECO:0000313" key="8">
    <source>
        <dbReference type="Proteomes" id="UP000233781"/>
    </source>
</evidence>
<evidence type="ECO:0000256" key="1">
    <source>
        <dbReference type="ARBA" id="ARBA00004141"/>
    </source>
</evidence>
<feature type="transmembrane region" description="Helical" evidence="6">
    <location>
        <begin position="41"/>
        <end position="60"/>
    </location>
</feature>
<feature type="transmembrane region" description="Helical" evidence="6">
    <location>
        <begin position="97"/>
        <end position="114"/>
    </location>
</feature>
<dbReference type="GO" id="GO:0005886">
    <property type="term" value="C:plasma membrane"/>
    <property type="evidence" value="ECO:0007669"/>
    <property type="project" value="UniProtKB-SubCell"/>
</dbReference>
<name>A0A2N3YJ11_9MICO</name>
<evidence type="ECO:0000313" key="7">
    <source>
        <dbReference type="EMBL" id="PKW26846.1"/>
    </source>
</evidence>
<keyword evidence="5 6" id="KW-0472">Membrane</keyword>
<organism evidence="7 8">
    <name type="scientific">Phycicoccus duodecadis</name>
    <dbReference type="NCBI Taxonomy" id="173053"/>
    <lineage>
        <taxon>Bacteria</taxon>
        <taxon>Bacillati</taxon>
        <taxon>Actinomycetota</taxon>
        <taxon>Actinomycetes</taxon>
        <taxon>Micrococcales</taxon>
        <taxon>Intrasporangiaceae</taxon>
        <taxon>Phycicoccus</taxon>
    </lineage>
</organism>
<dbReference type="AlphaFoldDB" id="A0A2N3YJ11"/>
<keyword evidence="3 6" id="KW-0812">Transmembrane</keyword>
<protein>
    <recommendedName>
        <fullName evidence="6">Probable membrane transporter protein</fullName>
    </recommendedName>
</protein>
<evidence type="ECO:0000256" key="2">
    <source>
        <dbReference type="ARBA" id="ARBA00009142"/>
    </source>
</evidence>
<evidence type="ECO:0000256" key="5">
    <source>
        <dbReference type="ARBA" id="ARBA00023136"/>
    </source>
</evidence>
<dbReference type="EMBL" id="PJNE01000001">
    <property type="protein sequence ID" value="PKW26846.1"/>
    <property type="molecule type" value="Genomic_DNA"/>
</dbReference>
<accession>A0A2N3YJ11</accession>
<feature type="transmembrane region" description="Helical" evidence="6">
    <location>
        <begin position="187"/>
        <end position="206"/>
    </location>
</feature>
<comment type="similarity">
    <text evidence="2 6">Belongs to the 4-toluene sulfonate uptake permease (TSUP) (TC 2.A.102) family.</text>
</comment>
<dbReference type="RefSeq" id="WP_101395351.1">
    <property type="nucleotide sequence ID" value="NZ_PJNE01000001.1"/>
</dbReference>
<sequence>MSPLVLPLGLLIGLSLGALGGGGSILTVPALVYLLGEDPRQATTSSLLIVGVTPLIALVPHARAGRVRAGQGLMFGALGTAGSFAGSALAARVDPQVLLTAFAGLMLVVATLMIRRSLRRGASGDGQEDPSVEPVLTVRPFTCACPRLAKVVVTASAVGLLTGFFGVGGGFVLVPALVLALSFPMPVAVGTSLLVIAVNSATALTARVTTTGTHLDGPLVVGFTLAAVAGSLVGGRLAARIPPAVLTRAFAVLLVLVAGYTAARSIPALVG</sequence>
<evidence type="ECO:0000256" key="4">
    <source>
        <dbReference type="ARBA" id="ARBA00022989"/>
    </source>
</evidence>
<keyword evidence="8" id="KW-1185">Reference proteome</keyword>
<gene>
    <name evidence="7" type="ORF">ATL31_1671</name>
</gene>
<keyword evidence="6" id="KW-1003">Cell membrane</keyword>
<reference evidence="7 8" key="1">
    <citation type="submission" date="2017-12" db="EMBL/GenBank/DDBJ databases">
        <title>Sequencing the genomes of 1000 Actinobacteria strains.</title>
        <authorList>
            <person name="Klenk H.-P."/>
        </authorList>
    </citation>
    <scope>NUCLEOTIDE SEQUENCE [LARGE SCALE GENOMIC DNA]</scope>
    <source>
        <strain evidence="7 8">DSM 12806</strain>
    </source>
</reference>
<dbReference type="PANTHER" id="PTHR43701">
    <property type="entry name" value="MEMBRANE TRANSPORTER PROTEIN MJ0441-RELATED"/>
    <property type="match status" value="1"/>
</dbReference>
<feature type="transmembrane region" description="Helical" evidence="6">
    <location>
        <begin position="72"/>
        <end position="91"/>
    </location>
</feature>
<keyword evidence="4 6" id="KW-1133">Transmembrane helix</keyword>
<dbReference type="OrthoDB" id="528320at2"/>
<feature type="transmembrane region" description="Helical" evidence="6">
    <location>
        <begin position="218"/>
        <end position="239"/>
    </location>
</feature>
<feature type="transmembrane region" description="Helical" evidence="6">
    <location>
        <begin position="157"/>
        <end position="181"/>
    </location>
</feature>
<evidence type="ECO:0000256" key="3">
    <source>
        <dbReference type="ARBA" id="ARBA00022692"/>
    </source>
</evidence>
<dbReference type="Proteomes" id="UP000233781">
    <property type="component" value="Unassembled WGS sequence"/>
</dbReference>